<evidence type="ECO:0000313" key="2">
    <source>
        <dbReference type="Proteomes" id="UP000272010"/>
    </source>
</evidence>
<dbReference type="EMBL" id="CP031078">
    <property type="protein sequence ID" value="AYF02961.1"/>
    <property type="molecule type" value="Genomic_DNA"/>
</dbReference>
<evidence type="ECO:0000313" key="1">
    <source>
        <dbReference type="EMBL" id="AYF02961.1"/>
    </source>
</evidence>
<dbReference type="AlphaFoldDB" id="A0A386UQP4"/>
<name>A0A386UQP4_9RHOB</name>
<dbReference type="GeneID" id="78897264"/>
<dbReference type="Proteomes" id="UP000272010">
    <property type="component" value="Chromosome"/>
</dbReference>
<organism evidence="1 2">
    <name type="scientific">Paracoccus yeei</name>
    <dbReference type="NCBI Taxonomy" id="147645"/>
    <lineage>
        <taxon>Bacteria</taxon>
        <taxon>Pseudomonadati</taxon>
        <taxon>Pseudomonadota</taxon>
        <taxon>Alphaproteobacteria</taxon>
        <taxon>Rhodobacterales</taxon>
        <taxon>Paracoccaceae</taxon>
        <taxon>Paracoccus</taxon>
    </lineage>
</organism>
<proteinExistence type="predicted"/>
<reference evidence="2" key="1">
    <citation type="submission" date="2018-07" db="EMBL/GenBank/DDBJ databases">
        <title>Genome Structure of the Opportunistic Pathogen Paracoccus yeei (Alphaproteobacteria) and Identification of Putative Virulence Factors.</title>
        <authorList>
            <person name="Lasek R."/>
            <person name="Szuplewska M."/>
            <person name="Mitura M."/>
            <person name="Decewicz P."/>
            <person name="Chmielowska C."/>
            <person name="Pawlot A."/>
            <person name="Sentkowska D."/>
            <person name="Czarnecki J."/>
            <person name="Bartosik D."/>
        </authorList>
    </citation>
    <scope>NUCLEOTIDE SEQUENCE [LARGE SCALE GENOMIC DNA]</scope>
    <source>
        <strain evidence="2">CCUG 32053</strain>
    </source>
</reference>
<sequence length="64" mass="7462">MMTRHIADKSHDDSAGRLRHYLRHEREEAVHPAILALRARPREAALPASRRATEYARIERGHRV</sequence>
<dbReference type="RefSeq" id="WP_223850341.1">
    <property type="nucleotide sequence ID" value="NZ_CAJGAB010000056.1"/>
</dbReference>
<protein>
    <submittedName>
        <fullName evidence="1">Uncharacterized protein</fullName>
    </submittedName>
</protein>
<gene>
    <name evidence="1" type="ORF">PY32053_03394</name>
</gene>
<accession>A0A386UQP4</accession>